<comment type="caution">
    <text evidence="3">The sequence shown here is derived from an EMBL/GenBank/DDBJ whole genome shotgun (WGS) entry which is preliminary data.</text>
</comment>
<keyword evidence="2" id="KW-0472">Membrane</keyword>
<dbReference type="EMBL" id="JAVDUI010000001">
    <property type="protein sequence ID" value="MDR6891701.1"/>
    <property type="molecule type" value="Genomic_DNA"/>
</dbReference>
<proteinExistence type="predicted"/>
<dbReference type="Proteomes" id="UP001247307">
    <property type="component" value="Unassembled WGS sequence"/>
</dbReference>
<evidence type="ECO:0000256" key="2">
    <source>
        <dbReference type="SAM" id="Phobius"/>
    </source>
</evidence>
<organism evidence="3 4">
    <name type="scientific">Falsarthrobacter nasiphocae</name>
    <dbReference type="NCBI Taxonomy" id="189863"/>
    <lineage>
        <taxon>Bacteria</taxon>
        <taxon>Bacillati</taxon>
        <taxon>Actinomycetota</taxon>
        <taxon>Actinomycetes</taxon>
        <taxon>Micrococcales</taxon>
        <taxon>Micrococcaceae</taxon>
        <taxon>Falsarthrobacter</taxon>
    </lineage>
</organism>
<feature type="transmembrane region" description="Helical" evidence="2">
    <location>
        <begin position="85"/>
        <end position="105"/>
    </location>
</feature>
<feature type="transmembrane region" description="Helical" evidence="2">
    <location>
        <begin position="55"/>
        <end position="73"/>
    </location>
</feature>
<protein>
    <submittedName>
        <fullName evidence="3">Uncharacterized protein</fullName>
    </submittedName>
</protein>
<accession>A0AAE3YGR5</accession>
<feature type="region of interest" description="Disordered" evidence="1">
    <location>
        <begin position="1"/>
        <end position="26"/>
    </location>
</feature>
<evidence type="ECO:0000256" key="1">
    <source>
        <dbReference type="SAM" id="MobiDB-lite"/>
    </source>
</evidence>
<sequence length="146" mass="15371">MSHPAEPSPSGSPSPEKTGPDGAPGAEGPRPGWLFLVVILLTGAMLYSAAPGWLVAIPLVFAAAAIGLAVWLLRRAPRGMMRTWLVVVMVMAGVNLFMSLGNIALQPVLGPFRECVSSSVTLSGVNECQSEYQNAVERMTGAQLPR</sequence>
<keyword evidence="2" id="KW-0812">Transmembrane</keyword>
<reference evidence="3" key="1">
    <citation type="submission" date="2023-07" db="EMBL/GenBank/DDBJ databases">
        <title>Sequencing the genomes of 1000 actinobacteria strains.</title>
        <authorList>
            <person name="Klenk H.-P."/>
        </authorList>
    </citation>
    <scope>NUCLEOTIDE SEQUENCE</scope>
    <source>
        <strain evidence="3">DSM 13988</strain>
    </source>
</reference>
<dbReference type="AlphaFoldDB" id="A0AAE3YGR5"/>
<keyword evidence="2" id="KW-1133">Transmembrane helix</keyword>
<dbReference type="RefSeq" id="WP_309849768.1">
    <property type="nucleotide sequence ID" value="NZ_BAAAIU010000045.1"/>
</dbReference>
<evidence type="ECO:0000313" key="3">
    <source>
        <dbReference type="EMBL" id="MDR6891701.1"/>
    </source>
</evidence>
<name>A0AAE3YGR5_9MICC</name>
<keyword evidence="4" id="KW-1185">Reference proteome</keyword>
<evidence type="ECO:0000313" key="4">
    <source>
        <dbReference type="Proteomes" id="UP001247307"/>
    </source>
</evidence>
<feature type="compositionally biased region" description="Pro residues" evidence="1">
    <location>
        <begin position="1"/>
        <end position="12"/>
    </location>
</feature>
<gene>
    <name evidence="3" type="ORF">J2S35_000641</name>
</gene>